<keyword evidence="2" id="KW-1185">Reference proteome</keyword>
<dbReference type="InterPro" id="IPR013783">
    <property type="entry name" value="Ig-like_fold"/>
</dbReference>
<dbReference type="RefSeq" id="WP_229958991.1">
    <property type="nucleotide sequence ID" value="NZ_JAJJWI010000004.1"/>
</dbReference>
<evidence type="ECO:0000313" key="2">
    <source>
        <dbReference type="Proteomes" id="UP001597369"/>
    </source>
</evidence>
<evidence type="ECO:0008006" key="3">
    <source>
        <dbReference type="Google" id="ProtNLM"/>
    </source>
</evidence>
<gene>
    <name evidence="1" type="ORF">ACFSKU_17270</name>
</gene>
<comment type="caution">
    <text evidence="1">The sequence shown here is derived from an EMBL/GenBank/DDBJ whole genome shotgun (WGS) entry which is preliminary data.</text>
</comment>
<dbReference type="Gene3D" id="2.60.40.10">
    <property type="entry name" value="Immunoglobulins"/>
    <property type="match status" value="1"/>
</dbReference>
<reference evidence="2" key="1">
    <citation type="journal article" date="2019" name="Int. J. Syst. Evol. Microbiol.">
        <title>The Global Catalogue of Microorganisms (GCM) 10K type strain sequencing project: providing services to taxonomists for standard genome sequencing and annotation.</title>
        <authorList>
            <consortium name="The Broad Institute Genomics Platform"/>
            <consortium name="The Broad Institute Genome Sequencing Center for Infectious Disease"/>
            <person name="Wu L."/>
            <person name="Ma J."/>
        </authorList>
    </citation>
    <scope>NUCLEOTIDE SEQUENCE [LARGE SCALE GENOMIC DNA]</scope>
    <source>
        <strain evidence="2">JCM 16545</strain>
    </source>
</reference>
<organism evidence="1 2">
    <name type="scientific">Pontibacter silvestris</name>
    <dbReference type="NCBI Taxonomy" id="2305183"/>
    <lineage>
        <taxon>Bacteria</taxon>
        <taxon>Pseudomonadati</taxon>
        <taxon>Bacteroidota</taxon>
        <taxon>Cytophagia</taxon>
        <taxon>Cytophagales</taxon>
        <taxon>Hymenobacteraceae</taxon>
        <taxon>Pontibacter</taxon>
    </lineage>
</organism>
<dbReference type="SUPFAM" id="SSF49354">
    <property type="entry name" value="PapD-like"/>
    <property type="match status" value="1"/>
</dbReference>
<dbReference type="InterPro" id="IPR008962">
    <property type="entry name" value="PapD-like_sf"/>
</dbReference>
<protein>
    <recommendedName>
        <fullName evidence="3">Molecular chaperone</fullName>
    </recommendedName>
</protein>
<sequence length="287" mass="31484">MFSNSRGFLKLFTLSLSLLLPTFYSVNAQDLQLLPMRVVFEGSNQVEVLNVINSGADTSTYSISFIQYRMTENGAMESITAPDSGQQFADKNIRYFPRKVRLAPGEAQAVKVQVYRASQLAPGEYRSHLYFKKEMDEAPFGTITDQADQTESEGISMQIVPVFGITIPVIIRAGAASAQVELSDLSLVRDEKGNSLLNLKLNRTGNKSVYGKLEVQHIAPTGEKTQVGLVKGVAVYTPNTARTFLLSLAQEAVTNYQAGKLLVVYRDMEGNKETVLAQAALQLESGN</sequence>
<proteinExistence type="predicted"/>
<dbReference type="EMBL" id="JBHUHV010000054">
    <property type="protein sequence ID" value="MFD2068643.1"/>
    <property type="molecule type" value="Genomic_DNA"/>
</dbReference>
<accession>A0ABW4X0X2</accession>
<name>A0ABW4X0X2_9BACT</name>
<dbReference type="Proteomes" id="UP001597369">
    <property type="component" value="Unassembled WGS sequence"/>
</dbReference>
<evidence type="ECO:0000313" key="1">
    <source>
        <dbReference type="EMBL" id="MFD2068643.1"/>
    </source>
</evidence>